<protein>
    <submittedName>
        <fullName evidence="1">Uncharacterized protein</fullName>
    </submittedName>
</protein>
<reference evidence="2" key="1">
    <citation type="journal article" date="2019" name="Int. J. Syst. Evol. Microbiol.">
        <title>The Global Catalogue of Microorganisms (GCM) 10K type strain sequencing project: providing services to taxonomists for standard genome sequencing and annotation.</title>
        <authorList>
            <consortium name="The Broad Institute Genomics Platform"/>
            <consortium name="The Broad Institute Genome Sequencing Center for Infectious Disease"/>
            <person name="Wu L."/>
            <person name="Ma J."/>
        </authorList>
    </citation>
    <scope>NUCLEOTIDE SEQUENCE [LARGE SCALE GENOMIC DNA]</scope>
    <source>
        <strain evidence="2">KCTC 42456</strain>
    </source>
</reference>
<dbReference type="RefSeq" id="WP_379044273.1">
    <property type="nucleotide sequence ID" value="NZ_JBHSKW010000039.1"/>
</dbReference>
<dbReference type="EMBL" id="JBHULV010000053">
    <property type="protein sequence ID" value="MFD2733404.1"/>
    <property type="molecule type" value="Genomic_DNA"/>
</dbReference>
<evidence type="ECO:0000313" key="2">
    <source>
        <dbReference type="Proteomes" id="UP001597546"/>
    </source>
</evidence>
<proteinExistence type="predicted"/>
<evidence type="ECO:0000313" key="1">
    <source>
        <dbReference type="EMBL" id="MFD2733404.1"/>
    </source>
</evidence>
<comment type="caution">
    <text evidence="1">The sequence shown here is derived from an EMBL/GenBank/DDBJ whole genome shotgun (WGS) entry which is preliminary data.</text>
</comment>
<gene>
    <name evidence="1" type="ORF">ACFSSE_16970</name>
</gene>
<name>A0ABW5TXS2_9SPHI</name>
<organism evidence="1 2">
    <name type="scientific">Pedobacter alpinus</name>
    <dbReference type="NCBI Taxonomy" id="1590643"/>
    <lineage>
        <taxon>Bacteria</taxon>
        <taxon>Pseudomonadati</taxon>
        <taxon>Bacteroidota</taxon>
        <taxon>Sphingobacteriia</taxon>
        <taxon>Sphingobacteriales</taxon>
        <taxon>Sphingobacteriaceae</taxon>
        <taxon>Pedobacter</taxon>
    </lineage>
</organism>
<keyword evidence="2" id="KW-1185">Reference proteome</keyword>
<accession>A0ABW5TXS2</accession>
<sequence length="111" mass="12725">MKKFILGLIFLFSVGAINGQDLPVSGFAKKKAADKAKKTSKRNQSLKYNIPMYGFISSRLSKMNPNKTIFFTPVTSHPNLLIDLRKTFYYQNFGFDTFPKPIVFLRPPISW</sequence>
<dbReference type="Proteomes" id="UP001597546">
    <property type="component" value="Unassembled WGS sequence"/>
</dbReference>